<gene>
    <name evidence="1" type="primary">jg22833</name>
    <name evidence="1" type="ORF">PAEG_LOCUS6688</name>
</gene>
<accession>A0A8S4QTS9</accession>
<reference evidence="1" key="1">
    <citation type="submission" date="2022-03" db="EMBL/GenBank/DDBJ databases">
        <authorList>
            <person name="Lindestad O."/>
        </authorList>
    </citation>
    <scope>NUCLEOTIDE SEQUENCE</scope>
</reference>
<organism evidence="1 2">
    <name type="scientific">Pararge aegeria aegeria</name>
    <dbReference type="NCBI Taxonomy" id="348720"/>
    <lineage>
        <taxon>Eukaryota</taxon>
        <taxon>Metazoa</taxon>
        <taxon>Ecdysozoa</taxon>
        <taxon>Arthropoda</taxon>
        <taxon>Hexapoda</taxon>
        <taxon>Insecta</taxon>
        <taxon>Pterygota</taxon>
        <taxon>Neoptera</taxon>
        <taxon>Endopterygota</taxon>
        <taxon>Lepidoptera</taxon>
        <taxon>Glossata</taxon>
        <taxon>Ditrysia</taxon>
        <taxon>Papilionoidea</taxon>
        <taxon>Nymphalidae</taxon>
        <taxon>Satyrinae</taxon>
        <taxon>Satyrini</taxon>
        <taxon>Parargina</taxon>
        <taxon>Pararge</taxon>
    </lineage>
</organism>
<name>A0A8S4QTS9_9NEOP</name>
<sequence length="41" mass="4547">MFNEIFDTVLQPSDVEVFCSDLVADYGPTINCATPDCQCNM</sequence>
<protein>
    <submittedName>
        <fullName evidence="1">Jg22833 protein</fullName>
    </submittedName>
</protein>
<comment type="caution">
    <text evidence="1">The sequence shown here is derived from an EMBL/GenBank/DDBJ whole genome shotgun (WGS) entry which is preliminary data.</text>
</comment>
<proteinExistence type="predicted"/>
<dbReference type="EMBL" id="CAKXAJ010020327">
    <property type="protein sequence ID" value="CAH2221334.1"/>
    <property type="molecule type" value="Genomic_DNA"/>
</dbReference>
<keyword evidence="2" id="KW-1185">Reference proteome</keyword>
<evidence type="ECO:0000313" key="2">
    <source>
        <dbReference type="Proteomes" id="UP000838756"/>
    </source>
</evidence>
<dbReference type="AlphaFoldDB" id="A0A8S4QTS9"/>
<dbReference type="Proteomes" id="UP000838756">
    <property type="component" value="Unassembled WGS sequence"/>
</dbReference>
<evidence type="ECO:0000313" key="1">
    <source>
        <dbReference type="EMBL" id="CAH2221334.1"/>
    </source>
</evidence>